<sequence>MPCIIDVEANVFKHGKRIFNTTLNILGVPRTNVDHIHLCRFQNYHQLVAFLKDADTFCVTTRSPPFDKGLELKKCGVHLIFEGDDDYEGEEESLDIGLQSVSERLARFFNTCDEGVDVTYETESDDRFRRELEQEKEEHGTRLLSVKGNSILLFLLSVSFVLLSWFWLSCMSSAERRD</sequence>
<keyword evidence="1" id="KW-0472">Membrane</keyword>
<protein>
    <submittedName>
        <fullName evidence="2">TMV resistance protein N-like</fullName>
    </submittedName>
</protein>
<dbReference type="Proteomes" id="UP000265520">
    <property type="component" value="Unassembled WGS sequence"/>
</dbReference>
<keyword evidence="3" id="KW-1185">Reference proteome</keyword>
<keyword evidence="1" id="KW-0812">Transmembrane</keyword>
<feature type="transmembrane region" description="Helical" evidence="1">
    <location>
        <begin position="151"/>
        <end position="168"/>
    </location>
</feature>
<proteinExistence type="predicted"/>
<evidence type="ECO:0000313" key="2">
    <source>
        <dbReference type="EMBL" id="MCI05394.1"/>
    </source>
</evidence>
<evidence type="ECO:0000256" key="1">
    <source>
        <dbReference type="SAM" id="Phobius"/>
    </source>
</evidence>
<reference evidence="2 3" key="1">
    <citation type="journal article" date="2018" name="Front. Plant Sci.">
        <title>Red Clover (Trifolium pratense) and Zigzag Clover (T. medium) - A Picture of Genomic Similarities and Differences.</title>
        <authorList>
            <person name="Dluhosova J."/>
            <person name="Istvanek J."/>
            <person name="Nedelnik J."/>
            <person name="Repkova J."/>
        </authorList>
    </citation>
    <scope>NUCLEOTIDE SEQUENCE [LARGE SCALE GENOMIC DNA]</scope>
    <source>
        <strain evidence="3">cv. 10/8</strain>
        <tissue evidence="2">Leaf</tissue>
    </source>
</reference>
<organism evidence="2 3">
    <name type="scientific">Trifolium medium</name>
    <dbReference type="NCBI Taxonomy" id="97028"/>
    <lineage>
        <taxon>Eukaryota</taxon>
        <taxon>Viridiplantae</taxon>
        <taxon>Streptophyta</taxon>
        <taxon>Embryophyta</taxon>
        <taxon>Tracheophyta</taxon>
        <taxon>Spermatophyta</taxon>
        <taxon>Magnoliopsida</taxon>
        <taxon>eudicotyledons</taxon>
        <taxon>Gunneridae</taxon>
        <taxon>Pentapetalae</taxon>
        <taxon>rosids</taxon>
        <taxon>fabids</taxon>
        <taxon>Fabales</taxon>
        <taxon>Fabaceae</taxon>
        <taxon>Papilionoideae</taxon>
        <taxon>50 kb inversion clade</taxon>
        <taxon>NPAAA clade</taxon>
        <taxon>Hologalegina</taxon>
        <taxon>IRL clade</taxon>
        <taxon>Trifolieae</taxon>
        <taxon>Trifolium</taxon>
    </lineage>
</organism>
<name>A0A392P102_9FABA</name>
<dbReference type="EMBL" id="LXQA010058531">
    <property type="protein sequence ID" value="MCI05394.1"/>
    <property type="molecule type" value="Genomic_DNA"/>
</dbReference>
<evidence type="ECO:0000313" key="3">
    <source>
        <dbReference type="Proteomes" id="UP000265520"/>
    </source>
</evidence>
<accession>A0A392P102</accession>
<keyword evidence="1" id="KW-1133">Transmembrane helix</keyword>
<dbReference type="AlphaFoldDB" id="A0A392P102"/>
<comment type="caution">
    <text evidence="2">The sequence shown here is derived from an EMBL/GenBank/DDBJ whole genome shotgun (WGS) entry which is preliminary data.</text>
</comment>